<dbReference type="PRINTS" id="PR00412">
    <property type="entry name" value="EPOXHYDRLASE"/>
</dbReference>
<dbReference type="InterPro" id="IPR000639">
    <property type="entry name" value="Epox_hydrolase-like"/>
</dbReference>
<reference evidence="2 3" key="1">
    <citation type="submission" date="2019-08" db="EMBL/GenBank/DDBJ databases">
        <title>Archangium and Cystobacter genomes.</title>
        <authorList>
            <person name="Chen I.-C.K."/>
            <person name="Wielgoss S."/>
        </authorList>
    </citation>
    <scope>NUCLEOTIDE SEQUENCE [LARGE SCALE GENOMIC DNA]</scope>
    <source>
        <strain evidence="2 3">Cbm 6</strain>
    </source>
</reference>
<feature type="domain" description="AB hydrolase-1" evidence="1">
    <location>
        <begin position="30"/>
        <end position="137"/>
    </location>
</feature>
<evidence type="ECO:0000313" key="3">
    <source>
        <dbReference type="Proteomes" id="UP001611383"/>
    </source>
</evidence>
<sequence>MNWRDYQARQRVVELGHRFISYVDEGQGEPMVLLHGIPTWGFLWSGLLPALSLTHRVLIPDLLGYGFSDRREGFDRSIARQAEAMDAWLERLGVRNAVVVGHDIGGGVAQHLSVRFPQRVSRLCLMNSICFDSWPIEMMVQLGHPRVARRLSAQVVHRALRMALKRTGFATAPPDGVLEGLLEPYATEVGKTSLVRNAAALDTNQTQELAAKLAHVAVPTRLVWGVDDTFQPVKWGERLAWEIPGAKLVRVAHARHYVMWDQPHAVMTALYDFLGMEMRPVLEGAEQRDGEVPFIPGPLI</sequence>
<dbReference type="PANTHER" id="PTHR43798">
    <property type="entry name" value="MONOACYLGLYCEROL LIPASE"/>
    <property type="match status" value="1"/>
</dbReference>
<dbReference type="Proteomes" id="UP001611383">
    <property type="component" value="Chromosome"/>
</dbReference>
<accession>A0ABY9WGX1</accession>
<dbReference type="InterPro" id="IPR000073">
    <property type="entry name" value="AB_hydrolase_1"/>
</dbReference>
<keyword evidence="3" id="KW-1185">Reference proteome</keyword>
<gene>
    <name evidence="2" type="ORF">F0U60_01810</name>
</gene>
<keyword evidence="2" id="KW-0378">Hydrolase</keyword>
<organism evidence="2 3">
    <name type="scientific">Archangium minus</name>
    <dbReference type="NCBI Taxonomy" id="83450"/>
    <lineage>
        <taxon>Bacteria</taxon>
        <taxon>Pseudomonadati</taxon>
        <taxon>Myxococcota</taxon>
        <taxon>Myxococcia</taxon>
        <taxon>Myxococcales</taxon>
        <taxon>Cystobacterineae</taxon>
        <taxon>Archangiaceae</taxon>
        <taxon>Archangium</taxon>
    </lineage>
</organism>
<dbReference type="PRINTS" id="PR00111">
    <property type="entry name" value="ABHYDROLASE"/>
</dbReference>
<dbReference type="SUPFAM" id="SSF53474">
    <property type="entry name" value="alpha/beta-Hydrolases"/>
    <property type="match status" value="1"/>
</dbReference>
<name>A0ABY9WGX1_9BACT</name>
<dbReference type="RefSeq" id="WP_395813254.1">
    <property type="nucleotide sequence ID" value="NZ_CP043494.1"/>
</dbReference>
<dbReference type="Pfam" id="PF00561">
    <property type="entry name" value="Abhydrolase_1"/>
    <property type="match status" value="1"/>
</dbReference>
<dbReference type="InterPro" id="IPR050266">
    <property type="entry name" value="AB_hydrolase_sf"/>
</dbReference>
<evidence type="ECO:0000259" key="1">
    <source>
        <dbReference type="Pfam" id="PF00561"/>
    </source>
</evidence>
<proteinExistence type="predicted"/>
<dbReference type="GO" id="GO:0016787">
    <property type="term" value="F:hydrolase activity"/>
    <property type="evidence" value="ECO:0007669"/>
    <property type="project" value="UniProtKB-KW"/>
</dbReference>
<dbReference type="InterPro" id="IPR029058">
    <property type="entry name" value="AB_hydrolase_fold"/>
</dbReference>
<dbReference type="EMBL" id="CP043494">
    <property type="protein sequence ID" value="WNG42968.1"/>
    <property type="molecule type" value="Genomic_DNA"/>
</dbReference>
<dbReference type="PANTHER" id="PTHR43798:SF24">
    <property type="entry name" value="CIS-3-ALKYL-4-ALKYLOXETAN-2-ONE DECARBOXYLASE"/>
    <property type="match status" value="1"/>
</dbReference>
<protein>
    <submittedName>
        <fullName evidence="2">Alpha/beta hydrolase</fullName>
    </submittedName>
</protein>
<dbReference type="Gene3D" id="3.40.50.1820">
    <property type="entry name" value="alpha/beta hydrolase"/>
    <property type="match status" value="1"/>
</dbReference>
<evidence type="ECO:0000313" key="2">
    <source>
        <dbReference type="EMBL" id="WNG42968.1"/>
    </source>
</evidence>